<evidence type="ECO:0000256" key="6">
    <source>
        <dbReference type="ARBA" id="ARBA00022741"/>
    </source>
</evidence>
<gene>
    <name evidence="10" type="primary">dacA</name>
    <name evidence="12" type="ORF">FXF47_02730</name>
</gene>
<comment type="similarity">
    <text evidence="10">Belongs to the adenylate cyclase family. DacA/CdaA subfamily.</text>
</comment>
<dbReference type="InterPro" id="IPR036888">
    <property type="entry name" value="DNA_integrity_DisA_N_sf"/>
</dbReference>
<accession>A0A5D0MIP8</accession>
<sequence length="270" mass="31300">MNFLVYLQNIQIIDVIDILLVYIFLYYIFISFRGLKAVQILIIAAMILLMNFLAQFLNLTLFLSLIQIFKYMLIFYFILNFQPEFRKILFNLTNLPIFSSIIRKEVVEQEEYIQRIIDSVMEMSSKRIGALIVFEKNMDLDNYVENEVIINSKVTKELLITIFSLNTPLHDGAVIIRNNQIYAARALLPLTESSNIPKEYGTRHRAALGITELTDAGVIVVSEETKTISYAFQGQFLSRGVEKEELKDMLYDLLLQEKTKEIVKEGAKKK</sequence>
<dbReference type="FunFam" id="3.40.1700.10:FF:000002">
    <property type="entry name" value="Diadenylate cyclase"/>
    <property type="match status" value="1"/>
</dbReference>
<reference evidence="12" key="1">
    <citation type="submission" date="2019-08" db="EMBL/GenBank/DDBJ databases">
        <title>Genomic characterization of a novel candidate phylum (ARYD3) from a high temperature, high salinity tertiary oil reservoir in north central Oklahoma, USA.</title>
        <authorList>
            <person name="Youssef N.H."/>
            <person name="Yadav A."/>
            <person name="Elshahed M.S."/>
        </authorList>
    </citation>
    <scope>NUCLEOTIDE SEQUENCE [LARGE SCALE GENOMIC DNA]</scope>
    <source>
        <strain evidence="12">ARYD3</strain>
    </source>
</reference>
<evidence type="ECO:0000256" key="7">
    <source>
        <dbReference type="ARBA" id="ARBA00022840"/>
    </source>
</evidence>
<dbReference type="GO" id="GO:0004016">
    <property type="term" value="F:adenylate cyclase activity"/>
    <property type="evidence" value="ECO:0007669"/>
    <property type="project" value="UniProtKB-UniRule"/>
</dbReference>
<evidence type="ECO:0000256" key="3">
    <source>
        <dbReference type="ARBA" id="ARBA00022679"/>
    </source>
</evidence>
<keyword evidence="7 10" id="KW-0067">ATP-binding</keyword>
<dbReference type="HAMAP" id="MF_01499">
    <property type="entry name" value="DacA"/>
    <property type="match status" value="1"/>
</dbReference>
<dbReference type="EC" id="2.7.7.85" evidence="10"/>
<feature type="transmembrane region" description="Helical" evidence="10">
    <location>
        <begin position="37"/>
        <end position="54"/>
    </location>
</feature>
<proteinExistence type="inferred from homology"/>
<dbReference type="Gene3D" id="3.40.1700.10">
    <property type="entry name" value="DNA integrity scanning protein, DisA, N-terminal domain"/>
    <property type="match status" value="1"/>
</dbReference>
<dbReference type="NCBIfam" id="TIGR00159">
    <property type="entry name" value="diadenylate cyclase CdaA"/>
    <property type="match status" value="1"/>
</dbReference>
<evidence type="ECO:0000313" key="12">
    <source>
        <dbReference type="EMBL" id="TYB31805.1"/>
    </source>
</evidence>
<dbReference type="Proteomes" id="UP000324143">
    <property type="component" value="Unassembled WGS sequence"/>
</dbReference>
<dbReference type="InterPro" id="IPR014046">
    <property type="entry name" value="C-di-AMP_synthase"/>
</dbReference>
<dbReference type="PANTHER" id="PTHR34185:SF1">
    <property type="entry name" value="DIADENYLATE CYCLASE"/>
    <property type="match status" value="1"/>
</dbReference>
<dbReference type="Pfam" id="PF02457">
    <property type="entry name" value="DAC"/>
    <property type="match status" value="1"/>
</dbReference>
<evidence type="ECO:0000256" key="4">
    <source>
        <dbReference type="ARBA" id="ARBA00022692"/>
    </source>
</evidence>
<comment type="subunit">
    <text evidence="10">Probably a homodimer.</text>
</comment>
<dbReference type="GO" id="GO:0106408">
    <property type="term" value="F:diadenylate cyclase activity"/>
    <property type="evidence" value="ECO:0007669"/>
    <property type="project" value="UniProtKB-EC"/>
</dbReference>
<dbReference type="SUPFAM" id="SSF143597">
    <property type="entry name" value="YojJ-like"/>
    <property type="match status" value="1"/>
</dbReference>
<dbReference type="InterPro" id="IPR034701">
    <property type="entry name" value="CdaA"/>
</dbReference>
<dbReference type="GO" id="GO:0005524">
    <property type="term" value="F:ATP binding"/>
    <property type="evidence" value="ECO:0007669"/>
    <property type="project" value="UniProtKB-UniRule"/>
</dbReference>
<keyword evidence="6 10" id="KW-0547">Nucleotide-binding</keyword>
<protein>
    <recommendedName>
        <fullName evidence="10">Diadenylate cyclase</fullName>
        <shortName evidence="10">DAC</shortName>
        <ecNumber evidence="10">2.7.7.85</ecNumber>
    </recommendedName>
    <alternativeName>
        <fullName evidence="10">Cyclic-di-AMP synthase</fullName>
        <shortName evidence="10">c-di-AMP synthase</shortName>
    </alternativeName>
</protein>
<dbReference type="AlphaFoldDB" id="A0A5D0MIP8"/>
<evidence type="ECO:0000259" key="11">
    <source>
        <dbReference type="PROSITE" id="PS51794"/>
    </source>
</evidence>
<evidence type="ECO:0000256" key="9">
    <source>
        <dbReference type="ARBA" id="ARBA00023136"/>
    </source>
</evidence>
<comment type="function">
    <text evidence="10">Catalyzes the condensation of 2 ATP molecules into cyclic di-AMP (c-di-AMP), a second messenger used to regulate differing processes in different bacteria.</text>
</comment>
<comment type="caution">
    <text evidence="12">The sequence shown here is derived from an EMBL/GenBank/DDBJ whole genome shotgun (WGS) entry which is preliminary data.</text>
</comment>
<evidence type="ECO:0000256" key="1">
    <source>
        <dbReference type="ARBA" id="ARBA00000877"/>
    </source>
</evidence>
<dbReference type="PROSITE" id="PS51794">
    <property type="entry name" value="DAC"/>
    <property type="match status" value="1"/>
</dbReference>
<dbReference type="GO" id="GO:0006171">
    <property type="term" value="P:cAMP biosynthetic process"/>
    <property type="evidence" value="ECO:0007669"/>
    <property type="project" value="InterPro"/>
</dbReference>
<evidence type="ECO:0000256" key="5">
    <source>
        <dbReference type="ARBA" id="ARBA00022695"/>
    </source>
</evidence>
<keyword evidence="4 10" id="KW-0812">Transmembrane</keyword>
<feature type="domain" description="DAC" evidence="11">
    <location>
        <begin position="82"/>
        <end position="243"/>
    </location>
</feature>
<organism evidence="12 13">
    <name type="scientific">Candidatus Mcinerneyibacterium aminivorans</name>
    <dbReference type="NCBI Taxonomy" id="2703815"/>
    <lineage>
        <taxon>Bacteria</taxon>
        <taxon>Candidatus Macinerneyibacteriota</taxon>
        <taxon>Candidatus Mcinerneyibacteria</taxon>
        <taxon>Candidatus Mcinerneyibacteriales</taxon>
        <taxon>Candidatus Mcinerneyibacteriaceae</taxon>
        <taxon>Candidatus Mcinerneyibacterium</taxon>
    </lineage>
</organism>
<keyword evidence="13" id="KW-1185">Reference proteome</keyword>
<feature type="transmembrane region" description="Helical" evidence="10">
    <location>
        <begin position="60"/>
        <end position="79"/>
    </location>
</feature>
<dbReference type="EMBL" id="VSIX01000029">
    <property type="protein sequence ID" value="TYB31805.1"/>
    <property type="molecule type" value="Genomic_DNA"/>
</dbReference>
<dbReference type="InterPro" id="IPR003390">
    <property type="entry name" value="DNA_integrity_scan_DisA_N"/>
</dbReference>
<feature type="transmembrane region" description="Helical" evidence="10">
    <location>
        <begin position="12"/>
        <end position="30"/>
    </location>
</feature>
<evidence type="ECO:0000313" key="13">
    <source>
        <dbReference type="Proteomes" id="UP000324143"/>
    </source>
</evidence>
<keyword evidence="2 10" id="KW-1003">Cell membrane</keyword>
<evidence type="ECO:0000256" key="8">
    <source>
        <dbReference type="ARBA" id="ARBA00022989"/>
    </source>
</evidence>
<keyword evidence="3 10" id="KW-0808">Transferase</keyword>
<comment type="caution">
    <text evidence="10">Lacks conserved residue(s) required for the propagation of feature annotation.</text>
</comment>
<comment type="catalytic activity">
    <reaction evidence="1 10">
        <text>2 ATP = 3',3'-c-di-AMP + 2 diphosphate</text>
        <dbReference type="Rhea" id="RHEA:35655"/>
        <dbReference type="ChEBI" id="CHEBI:30616"/>
        <dbReference type="ChEBI" id="CHEBI:33019"/>
        <dbReference type="ChEBI" id="CHEBI:71500"/>
        <dbReference type="EC" id="2.7.7.85"/>
    </reaction>
</comment>
<name>A0A5D0MIP8_9BACT</name>
<keyword evidence="8 10" id="KW-1133">Transmembrane helix</keyword>
<dbReference type="PIRSF" id="PIRSF004793">
    <property type="entry name" value="UCP004793"/>
    <property type="match status" value="1"/>
</dbReference>
<evidence type="ECO:0000256" key="10">
    <source>
        <dbReference type="HAMAP-Rule" id="MF_01499"/>
    </source>
</evidence>
<evidence type="ECO:0000256" key="2">
    <source>
        <dbReference type="ARBA" id="ARBA00022475"/>
    </source>
</evidence>
<dbReference type="PANTHER" id="PTHR34185">
    <property type="entry name" value="DIADENYLATE CYCLASE"/>
    <property type="match status" value="1"/>
</dbReference>
<keyword evidence="5 10" id="KW-0548">Nucleotidyltransferase</keyword>
<dbReference type="InterPro" id="IPR050338">
    <property type="entry name" value="DisA"/>
</dbReference>
<keyword evidence="9 10" id="KW-0472">Membrane</keyword>